<name>A0ABT2K2I2_9ACTN</name>
<gene>
    <name evidence="12" type="ORF">LHJ74_30515</name>
</gene>
<feature type="chain" id="PRO_5047450991" evidence="10">
    <location>
        <begin position="31"/>
        <end position="459"/>
    </location>
</feature>
<evidence type="ECO:0000256" key="7">
    <source>
        <dbReference type="ARBA" id="ARBA00023049"/>
    </source>
</evidence>
<keyword evidence="6" id="KW-0862">Zinc</keyword>
<feature type="signal peptide" evidence="10">
    <location>
        <begin position="1"/>
        <end position="30"/>
    </location>
</feature>
<evidence type="ECO:0000256" key="5">
    <source>
        <dbReference type="ARBA" id="ARBA00022801"/>
    </source>
</evidence>
<evidence type="ECO:0000313" key="12">
    <source>
        <dbReference type="EMBL" id="MCT2594191.1"/>
    </source>
</evidence>
<feature type="domain" description="Peptidase M14" evidence="11">
    <location>
        <begin position="137"/>
        <end position="442"/>
    </location>
</feature>
<keyword evidence="13" id="KW-1185">Reference proteome</keyword>
<evidence type="ECO:0000256" key="3">
    <source>
        <dbReference type="ARBA" id="ARBA00022670"/>
    </source>
</evidence>
<keyword evidence="3" id="KW-0645">Protease</keyword>
<dbReference type="CDD" id="cd03859">
    <property type="entry name" value="M14_CPT"/>
    <property type="match status" value="1"/>
</dbReference>
<accession>A0ABT2K2I2</accession>
<feature type="compositionally biased region" description="Basic and acidic residues" evidence="9">
    <location>
        <begin position="42"/>
        <end position="51"/>
    </location>
</feature>
<keyword evidence="10" id="KW-0732">Signal</keyword>
<comment type="similarity">
    <text evidence="2 8">Belongs to the peptidase M14 family.</text>
</comment>
<evidence type="ECO:0000313" key="13">
    <source>
        <dbReference type="Proteomes" id="UP001156389"/>
    </source>
</evidence>
<evidence type="ECO:0000256" key="6">
    <source>
        <dbReference type="ARBA" id="ARBA00022833"/>
    </source>
</evidence>
<feature type="region of interest" description="Disordered" evidence="9">
    <location>
        <begin position="31"/>
        <end position="70"/>
    </location>
</feature>
<dbReference type="PROSITE" id="PS00133">
    <property type="entry name" value="CARBOXYPEPT_ZN_2"/>
    <property type="match status" value="1"/>
</dbReference>
<evidence type="ECO:0000256" key="8">
    <source>
        <dbReference type="PROSITE-ProRule" id="PRU01379"/>
    </source>
</evidence>
<evidence type="ECO:0000259" key="11">
    <source>
        <dbReference type="PROSITE" id="PS52035"/>
    </source>
</evidence>
<reference evidence="12 13" key="1">
    <citation type="submission" date="2021-10" db="EMBL/GenBank/DDBJ databases">
        <title>Streptomyces gossypii sp. nov., isolated from soil collected from cotton field.</title>
        <authorList>
            <person name="Ge X."/>
            <person name="Chen X."/>
            <person name="Liu W."/>
        </authorList>
    </citation>
    <scope>NUCLEOTIDE SEQUENCE [LARGE SCALE GENOMIC DNA]</scope>
    <source>
        <strain evidence="12 13">N2-109</strain>
    </source>
</reference>
<evidence type="ECO:0000256" key="1">
    <source>
        <dbReference type="ARBA" id="ARBA00001947"/>
    </source>
</evidence>
<feature type="region of interest" description="Disordered" evidence="9">
    <location>
        <begin position="112"/>
        <end position="138"/>
    </location>
</feature>
<evidence type="ECO:0000256" key="4">
    <source>
        <dbReference type="ARBA" id="ARBA00022723"/>
    </source>
</evidence>
<dbReference type="Pfam" id="PF00246">
    <property type="entry name" value="Peptidase_M14"/>
    <property type="match status" value="1"/>
</dbReference>
<evidence type="ECO:0000256" key="2">
    <source>
        <dbReference type="ARBA" id="ARBA00005988"/>
    </source>
</evidence>
<feature type="active site" description="Proton donor/acceptor" evidence="8">
    <location>
        <position position="406"/>
    </location>
</feature>
<sequence>MRIPLHGTKRTTAAAVLLALALAAPVAAQAADAPPPQTASGHDTDARERSGQRTGEPTLKSYRANGVRTRKQRSAVAATGVSIDTVHERSVVITGDPAQVRAVERLGHELTALSGPPARTRPGERPGAKDFPPQDSGYHNYAEANRAIDGYLEKYPDIMTREVIGRSYEGRDIVAVKISDNAAQDENEPEVLFTHHQHAREHLTVEMALYTLGEFGAKYGSEDRITKMVDERELWIIPDINPDGGEYDIASGSYQMWRKNREPNSGSSAVGTDLNRNWDYKWACCGGSSGNPGSQTYRGPSAESSTEVGVVADFTRSRVVEGQQQITAHIDFHTYSELVLWPYGYTYGDTADGLTQDDRDAFAAIGTSMADSNGYTPQQSSNLYITDGSVNDWMWADQKDFSYTFEMYPGSAGGGGFYPPDEVIGEQTARNKEAVLILLENADCMYRSIGKEQEYCPTG</sequence>
<keyword evidence="7" id="KW-0482">Metalloprotease</keyword>
<protein>
    <submittedName>
        <fullName evidence="12">M14 family metallopeptidase</fullName>
    </submittedName>
</protein>
<dbReference type="InterPro" id="IPR057246">
    <property type="entry name" value="CARBOXYPEPT_ZN_1"/>
</dbReference>
<dbReference type="PROSITE" id="PS52035">
    <property type="entry name" value="PEPTIDASE_M14"/>
    <property type="match status" value="1"/>
</dbReference>
<evidence type="ECO:0000256" key="9">
    <source>
        <dbReference type="SAM" id="MobiDB-lite"/>
    </source>
</evidence>
<dbReference type="Proteomes" id="UP001156389">
    <property type="component" value="Unassembled WGS sequence"/>
</dbReference>
<dbReference type="SUPFAM" id="SSF53187">
    <property type="entry name" value="Zn-dependent exopeptidases"/>
    <property type="match status" value="1"/>
</dbReference>
<dbReference type="PANTHER" id="PTHR11705:SF143">
    <property type="entry name" value="SLL0236 PROTEIN"/>
    <property type="match status" value="1"/>
</dbReference>
<dbReference type="InterPro" id="IPR057247">
    <property type="entry name" value="CARBOXYPEPT_ZN_2"/>
</dbReference>
<dbReference type="PROSITE" id="PS00132">
    <property type="entry name" value="CARBOXYPEPT_ZN_1"/>
    <property type="match status" value="1"/>
</dbReference>
<keyword evidence="5" id="KW-0378">Hydrolase</keyword>
<dbReference type="EMBL" id="JAJAGO010000019">
    <property type="protein sequence ID" value="MCT2594191.1"/>
    <property type="molecule type" value="Genomic_DNA"/>
</dbReference>
<keyword evidence="4" id="KW-0479">Metal-binding</keyword>
<comment type="caution">
    <text evidence="12">The sequence shown here is derived from an EMBL/GenBank/DDBJ whole genome shotgun (WGS) entry which is preliminary data.</text>
</comment>
<dbReference type="Gene3D" id="3.40.630.10">
    <property type="entry name" value="Zn peptidases"/>
    <property type="match status" value="1"/>
</dbReference>
<dbReference type="InterPro" id="IPR033810">
    <property type="entry name" value="Carboxypeptidase_T"/>
</dbReference>
<dbReference type="RefSeq" id="WP_260221507.1">
    <property type="nucleotide sequence ID" value="NZ_JAJAGO010000019.1"/>
</dbReference>
<dbReference type="SMART" id="SM00631">
    <property type="entry name" value="Zn_pept"/>
    <property type="match status" value="1"/>
</dbReference>
<evidence type="ECO:0000256" key="10">
    <source>
        <dbReference type="SAM" id="SignalP"/>
    </source>
</evidence>
<organism evidence="12 13">
    <name type="scientific">Streptomyces gossypii</name>
    <dbReference type="NCBI Taxonomy" id="2883101"/>
    <lineage>
        <taxon>Bacteria</taxon>
        <taxon>Bacillati</taxon>
        <taxon>Actinomycetota</taxon>
        <taxon>Actinomycetes</taxon>
        <taxon>Kitasatosporales</taxon>
        <taxon>Streptomycetaceae</taxon>
        <taxon>Streptomyces</taxon>
    </lineage>
</organism>
<dbReference type="PANTHER" id="PTHR11705">
    <property type="entry name" value="PROTEASE FAMILY M14 CARBOXYPEPTIDASE A,B"/>
    <property type="match status" value="1"/>
</dbReference>
<proteinExistence type="inferred from homology"/>
<dbReference type="InterPro" id="IPR000834">
    <property type="entry name" value="Peptidase_M14"/>
</dbReference>
<dbReference type="PRINTS" id="PR00765">
    <property type="entry name" value="CRBOXYPTASEA"/>
</dbReference>
<comment type="cofactor">
    <cofactor evidence="1">
        <name>Zn(2+)</name>
        <dbReference type="ChEBI" id="CHEBI:29105"/>
    </cofactor>
</comment>